<evidence type="ECO:0000256" key="6">
    <source>
        <dbReference type="RuleBase" id="RU365089"/>
    </source>
</evidence>
<keyword evidence="3 6" id="KW-0815">Transposition</keyword>
<proteinExistence type="inferred from homology"/>
<evidence type="ECO:0000256" key="4">
    <source>
        <dbReference type="ARBA" id="ARBA00023125"/>
    </source>
</evidence>
<evidence type="ECO:0000256" key="5">
    <source>
        <dbReference type="ARBA" id="ARBA00023172"/>
    </source>
</evidence>
<dbReference type="Proteomes" id="UP000671862">
    <property type="component" value="Chromosome"/>
</dbReference>
<dbReference type="InterPro" id="IPR001207">
    <property type="entry name" value="Transposase_mutator"/>
</dbReference>
<dbReference type="EMBL" id="CP071446">
    <property type="protein sequence ID" value="QTA38891.1"/>
    <property type="molecule type" value="Genomic_DNA"/>
</dbReference>
<name>A0ABX7S8L4_9BACT</name>
<evidence type="ECO:0000256" key="3">
    <source>
        <dbReference type="ARBA" id="ARBA00022578"/>
    </source>
</evidence>
<keyword evidence="5 6" id="KW-0233">DNA recombination</keyword>
<dbReference type="PANTHER" id="PTHR33217:SF7">
    <property type="entry name" value="TRANSPOSASE FOR INSERTION SEQUENCE ELEMENT IS1081"/>
    <property type="match status" value="1"/>
</dbReference>
<dbReference type="PANTHER" id="PTHR33217">
    <property type="entry name" value="TRANSPOSASE FOR INSERTION SEQUENCE ELEMENT IS1081"/>
    <property type="match status" value="1"/>
</dbReference>
<keyword evidence="6" id="KW-0814">Transposable element</keyword>
<dbReference type="EMBL" id="CP071446">
    <property type="protein sequence ID" value="QTA38944.1"/>
    <property type="molecule type" value="Genomic_DNA"/>
</dbReference>
<evidence type="ECO:0000313" key="9">
    <source>
        <dbReference type="Proteomes" id="UP000671862"/>
    </source>
</evidence>
<dbReference type="Pfam" id="PF00872">
    <property type="entry name" value="Transposase_mut"/>
    <property type="match status" value="1"/>
</dbReference>
<keyword evidence="9" id="KW-1185">Reference proteome</keyword>
<organism evidence="8 9">
    <name type="scientific">Thermosipho ferrireducens</name>
    <dbReference type="NCBI Taxonomy" id="2571116"/>
    <lineage>
        <taxon>Bacteria</taxon>
        <taxon>Thermotogati</taxon>
        <taxon>Thermotogota</taxon>
        <taxon>Thermotogae</taxon>
        <taxon>Thermotogales</taxon>
        <taxon>Fervidobacteriaceae</taxon>
        <taxon>Thermosipho</taxon>
    </lineage>
</organism>
<dbReference type="PROSITE" id="PS01007">
    <property type="entry name" value="TRANSPOSASE_MUTATOR"/>
    <property type="match status" value="1"/>
</dbReference>
<dbReference type="NCBIfam" id="NF033543">
    <property type="entry name" value="transpos_IS256"/>
    <property type="match status" value="1"/>
</dbReference>
<keyword evidence="4 6" id="KW-0238">DNA-binding</keyword>
<accession>A0ABX7S8L4</accession>
<evidence type="ECO:0000313" key="8">
    <source>
        <dbReference type="EMBL" id="QTA38944.1"/>
    </source>
</evidence>
<gene>
    <name evidence="7" type="ORF">JYK00_02935</name>
    <name evidence="8" type="ORF">JYK00_07325</name>
</gene>
<protein>
    <recommendedName>
        <fullName evidence="6">Mutator family transposase</fullName>
    </recommendedName>
</protein>
<comment type="function">
    <text evidence="1 6">Required for the transposition of the insertion element.</text>
</comment>
<sequence>MDKEMYEKAKEYAINKMIEKYCKNSDEQTKIALKEFCEAFLESFMLGERDIFLQNHVQDKGNGFYTRTVNSAGISYSLNIPRTRSGQFRSSILPERWKRNTTEYTQFVMALVLNGYSPTQIMDVLETLKLPYTKEELTKIREQLMERLKDFKTRQLPTSAFALVVDAYRCQVKKDGRVRDASVYIVLGIDMEGKKDIYGFYVHFGPENKFDWMRVFDDLVSRGLKRVMVLVSDNFPGMNDAVKLAYPEADHQLCWVHLKRNVNKHMNKEDAKQFKKELKQIKVQPDYDTGLEQLKKLCESYKEKYPIFMKKLLNDAEKYVVFLKYPDEVRSYIYTTNAAESFNSMLEKERHRKGEYFQSVEVLELNVFLIRERLKEKNWKNSIPKIKGVEYELLQLFNLRYANQTQFF</sequence>
<comment type="similarity">
    <text evidence="2 6">Belongs to the transposase mutator family.</text>
</comment>
<evidence type="ECO:0000313" key="7">
    <source>
        <dbReference type="EMBL" id="QTA38891.1"/>
    </source>
</evidence>
<evidence type="ECO:0000256" key="1">
    <source>
        <dbReference type="ARBA" id="ARBA00002190"/>
    </source>
</evidence>
<evidence type="ECO:0000256" key="2">
    <source>
        <dbReference type="ARBA" id="ARBA00010961"/>
    </source>
</evidence>
<reference evidence="8 9" key="1">
    <citation type="submission" date="2021-03" db="EMBL/GenBank/DDBJ databases">
        <title>Thermosipho ferrireducens sp.nov., an anaerobic thermophilic iron-reducing bacterium isolated from a deep-sea hydrothermal sulfide deposits.</title>
        <authorList>
            <person name="Zeng X."/>
            <person name="Chen Y."/>
            <person name="Shao Z."/>
        </authorList>
    </citation>
    <scope>NUCLEOTIDE SEQUENCE [LARGE SCALE GENOMIC DNA]</scope>
    <source>
        <strain evidence="8 9">JL129W03</strain>
    </source>
</reference>